<dbReference type="InterPro" id="IPR051051">
    <property type="entry name" value="E3_ubiq-ligase_TRIM/RNF"/>
</dbReference>
<dbReference type="OrthoDB" id="654191at2759"/>
<protein>
    <submittedName>
        <fullName evidence="8">RING finger protein 39-like</fullName>
    </submittedName>
</protein>
<dbReference type="Gene3D" id="3.30.40.10">
    <property type="entry name" value="Zinc/RING finger domain, C3HC4 (zinc finger)"/>
    <property type="match status" value="1"/>
</dbReference>
<keyword evidence="1" id="KW-0479">Metal-binding</keyword>
<name>A0A6I9MWY1_9TELE</name>
<keyword evidence="2 4" id="KW-0863">Zinc-finger</keyword>
<evidence type="ECO:0000256" key="5">
    <source>
        <dbReference type="SAM" id="MobiDB-lite"/>
    </source>
</evidence>
<dbReference type="SMART" id="SM00184">
    <property type="entry name" value="RING"/>
    <property type="match status" value="1"/>
</dbReference>
<dbReference type="InterPro" id="IPR017907">
    <property type="entry name" value="Znf_RING_CS"/>
</dbReference>
<proteinExistence type="predicted"/>
<evidence type="ECO:0000313" key="8">
    <source>
        <dbReference type="RefSeq" id="XP_010766421.1"/>
    </source>
</evidence>
<dbReference type="KEGG" id="ncc:104942820"/>
<gene>
    <name evidence="8" type="primary">LOC104942820</name>
</gene>
<feature type="domain" description="RING-type" evidence="6">
    <location>
        <begin position="57"/>
        <end position="99"/>
    </location>
</feature>
<dbReference type="PANTHER" id="PTHR25465:SF75">
    <property type="entry name" value="E3 UBIQUITIN_ISG15 LIGASE TRIM25-RELATED"/>
    <property type="match status" value="1"/>
</dbReference>
<dbReference type="GeneID" id="104942820"/>
<reference evidence="8" key="1">
    <citation type="submission" date="2025-08" db="UniProtKB">
        <authorList>
            <consortium name="RefSeq"/>
        </authorList>
    </citation>
    <scope>IDENTIFICATION</scope>
    <source>
        <tissue evidence="8">Muscle</tissue>
    </source>
</reference>
<dbReference type="AlphaFoldDB" id="A0A6I9MWY1"/>
<accession>A0A6I9MWY1</accession>
<dbReference type="InterPro" id="IPR001841">
    <property type="entry name" value="Znf_RING"/>
</dbReference>
<evidence type="ECO:0000256" key="4">
    <source>
        <dbReference type="PROSITE-ProRule" id="PRU00175"/>
    </source>
</evidence>
<keyword evidence="3" id="KW-0862">Zinc</keyword>
<feature type="region of interest" description="Disordered" evidence="5">
    <location>
        <begin position="1"/>
        <end position="47"/>
    </location>
</feature>
<evidence type="ECO:0000256" key="2">
    <source>
        <dbReference type="ARBA" id="ARBA00022771"/>
    </source>
</evidence>
<organism evidence="7 8">
    <name type="scientific">Notothenia coriiceps</name>
    <name type="common">black rockcod</name>
    <dbReference type="NCBI Taxonomy" id="8208"/>
    <lineage>
        <taxon>Eukaryota</taxon>
        <taxon>Metazoa</taxon>
        <taxon>Chordata</taxon>
        <taxon>Craniata</taxon>
        <taxon>Vertebrata</taxon>
        <taxon>Euteleostomi</taxon>
        <taxon>Actinopterygii</taxon>
        <taxon>Neopterygii</taxon>
        <taxon>Teleostei</taxon>
        <taxon>Neoteleostei</taxon>
        <taxon>Acanthomorphata</taxon>
        <taxon>Eupercaria</taxon>
        <taxon>Perciformes</taxon>
        <taxon>Notothenioidei</taxon>
        <taxon>Nototheniidae</taxon>
        <taxon>Notothenia</taxon>
    </lineage>
</organism>
<dbReference type="InterPro" id="IPR018957">
    <property type="entry name" value="Znf_C3HC4_RING-type"/>
</dbReference>
<dbReference type="Pfam" id="PF00097">
    <property type="entry name" value="zf-C3HC4"/>
    <property type="match status" value="1"/>
</dbReference>
<evidence type="ECO:0000256" key="1">
    <source>
        <dbReference type="ARBA" id="ARBA00022723"/>
    </source>
</evidence>
<evidence type="ECO:0000313" key="7">
    <source>
        <dbReference type="Proteomes" id="UP000504611"/>
    </source>
</evidence>
<dbReference type="PANTHER" id="PTHR25465">
    <property type="entry name" value="B-BOX DOMAIN CONTAINING"/>
    <property type="match status" value="1"/>
</dbReference>
<evidence type="ECO:0000256" key="3">
    <source>
        <dbReference type="ARBA" id="ARBA00022833"/>
    </source>
</evidence>
<dbReference type="InterPro" id="IPR013083">
    <property type="entry name" value="Znf_RING/FYVE/PHD"/>
</dbReference>
<feature type="non-terminal residue" evidence="8">
    <location>
        <position position="151"/>
    </location>
</feature>
<keyword evidence="7" id="KW-1185">Reference proteome</keyword>
<dbReference type="GO" id="GO:0008270">
    <property type="term" value="F:zinc ion binding"/>
    <property type="evidence" value="ECO:0007669"/>
    <property type="project" value="UniProtKB-KW"/>
</dbReference>
<dbReference type="RefSeq" id="XP_010766421.1">
    <property type="nucleotide sequence ID" value="XM_010768119.1"/>
</dbReference>
<dbReference type="SUPFAM" id="SSF57850">
    <property type="entry name" value="RING/U-box"/>
    <property type="match status" value="1"/>
</dbReference>
<dbReference type="Proteomes" id="UP000504611">
    <property type="component" value="Unplaced"/>
</dbReference>
<dbReference type="PROSITE" id="PS50089">
    <property type="entry name" value="ZF_RING_2"/>
    <property type="match status" value="1"/>
</dbReference>
<sequence length="151" mass="16908">MCCFHRQRAESPVPSCLSLKSDGSKDFPPNFSNEPGPSDTKRKRKSAVPVEEQLSSCALCQDVLKDPVSTSCGHWFCRQCITSYWEQRPLSGDPSCPQCGERSRTRAGLQTASQTRTVRADSGLQEVLDEHRLSLRRRCERVTEGTDQSET</sequence>
<dbReference type="PROSITE" id="PS00518">
    <property type="entry name" value="ZF_RING_1"/>
    <property type="match status" value="1"/>
</dbReference>
<evidence type="ECO:0000259" key="6">
    <source>
        <dbReference type="PROSITE" id="PS50089"/>
    </source>
</evidence>